<evidence type="ECO:0000259" key="1">
    <source>
        <dbReference type="Pfam" id="PF04754"/>
    </source>
</evidence>
<sequence>MILMLFYHRERSPYPYSMSWLDCFENSALAAKTCTELFHLVDMTAMKLCSTANSRSVLYVTRYGNNLLVMGM</sequence>
<feature type="domain" description="Transposase (putative) YhgA-like" evidence="1">
    <location>
        <begin position="2"/>
        <end position="57"/>
    </location>
</feature>
<evidence type="ECO:0000313" key="3">
    <source>
        <dbReference type="Proteomes" id="UP000271175"/>
    </source>
</evidence>
<comment type="caution">
    <text evidence="2">The sequence shown here is derived from an EMBL/GenBank/DDBJ whole genome shotgun (WGS) entry which is preliminary data.</text>
</comment>
<dbReference type="RefSeq" id="WP_089626111.1">
    <property type="nucleotide sequence ID" value="NZ_JAAWUH010000034.1"/>
</dbReference>
<accession>A0A3K3KVQ3</accession>
<dbReference type="InterPro" id="IPR006842">
    <property type="entry name" value="Transposase_31"/>
</dbReference>
<dbReference type="Pfam" id="PF04754">
    <property type="entry name" value="Transposase_31"/>
    <property type="match status" value="1"/>
</dbReference>
<protein>
    <recommendedName>
        <fullName evidence="1">Transposase (putative) YhgA-like domain-containing protein</fullName>
    </recommendedName>
</protein>
<dbReference type="Proteomes" id="UP000271175">
    <property type="component" value="Unassembled WGS sequence"/>
</dbReference>
<name>A0A3K3KVQ3_ECOLX</name>
<gene>
    <name evidence="2" type="ORF">D9E49_26435</name>
</gene>
<reference evidence="2 3" key="1">
    <citation type="submission" date="2018-10" db="EMBL/GenBank/DDBJ databases">
        <authorList>
            <consortium name="NARMS: The National Antimicrobial Resistance Monitoring System"/>
        </authorList>
    </citation>
    <scope>NUCLEOTIDE SEQUENCE [LARGE SCALE GENOMIC DNA]</scope>
    <source>
        <strain evidence="2 3">CVM N17EC0276</strain>
    </source>
</reference>
<evidence type="ECO:0000313" key="2">
    <source>
        <dbReference type="EMBL" id="MIB63858.1"/>
    </source>
</evidence>
<organism evidence="2 3">
    <name type="scientific">Escherichia coli</name>
    <dbReference type="NCBI Taxonomy" id="562"/>
    <lineage>
        <taxon>Bacteria</taxon>
        <taxon>Pseudomonadati</taxon>
        <taxon>Pseudomonadota</taxon>
        <taxon>Gammaproteobacteria</taxon>
        <taxon>Enterobacterales</taxon>
        <taxon>Enterobacteriaceae</taxon>
        <taxon>Escherichia</taxon>
    </lineage>
</organism>
<dbReference type="AlphaFoldDB" id="A0A3K3KVQ3"/>
<proteinExistence type="predicted"/>
<dbReference type="EMBL" id="ROAL01000049">
    <property type="protein sequence ID" value="MIB63858.1"/>
    <property type="molecule type" value="Genomic_DNA"/>
</dbReference>